<proteinExistence type="predicted"/>
<dbReference type="Proteomes" id="UP000253250">
    <property type="component" value="Unassembled WGS sequence"/>
</dbReference>
<comment type="caution">
    <text evidence="1">The sequence shown here is derived from an EMBL/GenBank/DDBJ whole genome shotgun (WGS) entry which is preliminary data.</text>
</comment>
<dbReference type="EMBL" id="PSYR01000001">
    <property type="protein sequence ID" value="RCN59087.1"/>
    <property type="molecule type" value="Genomic_DNA"/>
</dbReference>
<evidence type="ECO:0000313" key="2">
    <source>
        <dbReference type="Proteomes" id="UP000253250"/>
    </source>
</evidence>
<reference evidence="1 2" key="1">
    <citation type="submission" date="2018-02" db="EMBL/GenBank/DDBJ databases">
        <title>Insights into the biology of acidophilic members of the Acidiferrobacteraceae family derived from comparative genomic analyses.</title>
        <authorList>
            <person name="Issotta F."/>
            <person name="Thyssen C."/>
            <person name="Mena C."/>
            <person name="Moya A."/>
            <person name="Bellenberg S."/>
            <person name="Sproer C."/>
            <person name="Covarrubias P.C."/>
            <person name="Sand W."/>
            <person name="Quatrini R."/>
            <person name="Vera M."/>
        </authorList>
    </citation>
    <scope>NUCLEOTIDE SEQUENCE [LARGE SCALE GENOMIC DNA]</scope>
    <source>
        <strain evidence="2">m-1</strain>
    </source>
</reference>
<gene>
    <name evidence="1" type="ORF">C4900_04980</name>
</gene>
<dbReference type="AlphaFoldDB" id="A0A368HLT0"/>
<dbReference type="RefSeq" id="WP_114282461.1">
    <property type="nucleotide sequence ID" value="NZ_PSYR01000001.1"/>
</dbReference>
<protein>
    <recommendedName>
        <fullName evidence="3">Type I restriction endonuclease subunit R</fullName>
    </recommendedName>
</protein>
<evidence type="ECO:0000313" key="1">
    <source>
        <dbReference type="EMBL" id="RCN59087.1"/>
    </source>
</evidence>
<accession>A0A368HLT0</accession>
<evidence type="ECO:0008006" key="3">
    <source>
        <dbReference type="Google" id="ProtNLM"/>
    </source>
</evidence>
<keyword evidence="2" id="KW-1185">Reference proteome</keyword>
<sequence>MYLPSEIEGFAQAFFDPKRRQASLHAYLKPAADRFAALPEEEADQFRKDLGTFLRMYDFLSQIIPYNDSDLEKRYAFGKNLMPRINAPSATSLIEIEADVRLSHYRLQRLAEQSLDLATGESVPLRPVSEAGTGRALEDEKRRLAEIVERMNDLFAGDLSEADMVGYVTTIQGKLLESPALAEQAAHNTEEQFALGDFKTILTDIILDGQEGHNRIADQMLKDERTFTQMQGMLAGLVYKAFRAQK</sequence>
<name>A0A368HLT0_9GAMM</name>
<dbReference type="OrthoDB" id="9758243at2"/>
<organism evidence="1 2">
    <name type="scientific">Acidiferrobacter thiooxydans</name>
    <dbReference type="NCBI Taxonomy" id="163359"/>
    <lineage>
        <taxon>Bacteria</taxon>
        <taxon>Pseudomonadati</taxon>
        <taxon>Pseudomonadota</taxon>
        <taxon>Gammaproteobacteria</taxon>
        <taxon>Acidiferrobacterales</taxon>
        <taxon>Acidiferrobacteraceae</taxon>
        <taxon>Acidiferrobacter</taxon>
    </lineage>
</organism>